<dbReference type="PANTHER" id="PTHR30572">
    <property type="entry name" value="MEMBRANE COMPONENT OF TRANSPORTER-RELATED"/>
    <property type="match status" value="1"/>
</dbReference>
<dbReference type="Proteomes" id="UP000002384">
    <property type="component" value="Chromosome"/>
</dbReference>
<sequence length="403" mass="43657">MEILENLKMAFSSLMGNKLRSSLTMLGIAIGNGSVVALIGVGQGAQQLAAQQFQALGPNILYVTVSRSMRRSITNARPLVLEDAQAIKNNVPSVTLVAPEIYSDQLITYQENNYSTSSLGTTPEYLNVRNYQLDKGRFINEVDVKRHNRVVVLGSEVAEKLFKNENPIGQLVRIRNTSFQVIGVLASKGFLFGSNQDDKAIVPLTTMAYQLIGYRSPYGMSIHVISVLAKDENSLKTAEFQIENLIQLRHQVKLDGYVEVNNQQSIMETATETNEGLTRMLAAIASISLVVGGIGVMNIMLVSVTERTKEIGLRKAVGAQEQDIMTQFLIEAVILATTGGMIGIFVSIGGIIIAETFFSMVLTISPEAIIIAMGVSGAIGLFFGVVPAKRAAKLDPIVALRSS</sequence>
<keyword evidence="5 7" id="KW-0472">Membrane</keyword>
<evidence type="ECO:0000313" key="11">
    <source>
        <dbReference type="Proteomes" id="UP000002384"/>
    </source>
</evidence>
<dbReference type="HOGENOM" id="CLU_000604_8_0_3"/>
<dbReference type="eggNOG" id="COG0577">
    <property type="taxonomic scope" value="Bacteria"/>
</dbReference>
<feature type="transmembrane region" description="Helical" evidence="7">
    <location>
        <begin position="21"/>
        <end position="42"/>
    </location>
</feature>
<dbReference type="Pfam" id="PF02687">
    <property type="entry name" value="FtsX"/>
    <property type="match status" value="1"/>
</dbReference>
<feature type="domain" description="MacB-like periplasmic core" evidence="9">
    <location>
        <begin position="21"/>
        <end position="244"/>
    </location>
</feature>
<dbReference type="InterPro" id="IPR003838">
    <property type="entry name" value="ABC3_permease_C"/>
</dbReference>
<feature type="domain" description="ABC3 transporter permease C-terminal" evidence="8">
    <location>
        <begin position="283"/>
        <end position="396"/>
    </location>
</feature>
<comment type="similarity">
    <text evidence="6">Belongs to the ABC-4 integral membrane protein family.</text>
</comment>
<organism evidence="10 11">
    <name type="scientific">Gloeothece citriformis (strain PCC 7424)</name>
    <name type="common">Cyanothece sp. (strain PCC 7424)</name>
    <dbReference type="NCBI Taxonomy" id="65393"/>
    <lineage>
        <taxon>Bacteria</taxon>
        <taxon>Bacillati</taxon>
        <taxon>Cyanobacteriota</taxon>
        <taxon>Cyanophyceae</taxon>
        <taxon>Oscillatoriophycideae</taxon>
        <taxon>Chroococcales</taxon>
        <taxon>Aphanothecaceae</taxon>
        <taxon>Gloeothece</taxon>
        <taxon>Gloeothece citriformis</taxon>
    </lineage>
</organism>
<feature type="transmembrane region" description="Helical" evidence="7">
    <location>
        <begin position="368"/>
        <end position="386"/>
    </location>
</feature>
<keyword evidence="11" id="KW-1185">Reference proteome</keyword>
<feature type="transmembrane region" description="Helical" evidence="7">
    <location>
        <begin position="332"/>
        <end position="362"/>
    </location>
</feature>
<evidence type="ECO:0000256" key="3">
    <source>
        <dbReference type="ARBA" id="ARBA00022692"/>
    </source>
</evidence>
<evidence type="ECO:0008006" key="12">
    <source>
        <dbReference type="Google" id="ProtNLM"/>
    </source>
</evidence>
<dbReference type="STRING" id="65393.PCC7424_4500"/>
<keyword evidence="4 7" id="KW-1133">Transmembrane helix</keyword>
<evidence type="ECO:0000256" key="2">
    <source>
        <dbReference type="ARBA" id="ARBA00022475"/>
    </source>
</evidence>
<evidence type="ECO:0000256" key="6">
    <source>
        <dbReference type="ARBA" id="ARBA00038076"/>
    </source>
</evidence>
<dbReference type="EMBL" id="CP001291">
    <property type="protein sequence ID" value="ACK72864.1"/>
    <property type="molecule type" value="Genomic_DNA"/>
</dbReference>
<evidence type="ECO:0000256" key="4">
    <source>
        <dbReference type="ARBA" id="ARBA00022989"/>
    </source>
</evidence>
<dbReference type="GO" id="GO:0005886">
    <property type="term" value="C:plasma membrane"/>
    <property type="evidence" value="ECO:0007669"/>
    <property type="project" value="UniProtKB-SubCell"/>
</dbReference>
<dbReference type="OrthoDB" id="9770099at2"/>
<dbReference type="KEGG" id="cyc:PCC7424_4500"/>
<evidence type="ECO:0000313" key="10">
    <source>
        <dbReference type="EMBL" id="ACK72864.1"/>
    </source>
</evidence>
<reference evidence="11" key="1">
    <citation type="journal article" date="2011" name="MBio">
        <title>Novel metabolic attributes of the genus Cyanothece, comprising a group of unicellular nitrogen-fixing Cyanobacteria.</title>
        <authorList>
            <person name="Bandyopadhyay A."/>
            <person name="Elvitigala T."/>
            <person name="Welsh E."/>
            <person name="Stockel J."/>
            <person name="Liberton M."/>
            <person name="Min H."/>
            <person name="Sherman L.A."/>
            <person name="Pakrasi H.B."/>
        </authorList>
    </citation>
    <scope>NUCLEOTIDE SEQUENCE [LARGE SCALE GENOMIC DNA]</scope>
    <source>
        <strain evidence="11">PCC 7424</strain>
    </source>
</reference>
<protein>
    <recommendedName>
        <fullName evidence="12">FtsX-like permease family protein</fullName>
    </recommendedName>
</protein>
<keyword evidence="3 7" id="KW-0812">Transmembrane</keyword>
<dbReference type="InterPro" id="IPR050250">
    <property type="entry name" value="Macrolide_Exporter_MacB"/>
</dbReference>
<dbReference type="GO" id="GO:0022857">
    <property type="term" value="F:transmembrane transporter activity"/>
    <property type="evidence" value="ECO:0007669"/>
    <property type="project" value="TreeGrafter"/>
</dbReference>
<dbReference type="InterPro" id="IPR025857">
    <property type="entry name" value="MacB_PCD"/>
</dbReference>
<name>B7KA90_GLOC7</name>
<keyword evidence="2" id="KW-1003">Cell membrane</keyword>
<comment type="subcellular location">
    <subcellularLocation>
        <location evidence="1">Cell membrane</location>
        <topology evidence="1">Multi-pass membrane protein</topology>
    </subcellularLocation>
</comment>
<dbReference type="RefSeq" id="WP_015956448.1">
    <property type="nucleotide sequence ID" value="NC_011729.1"/>
</dbReference>
<dbReference type="Pfam" id="PF12704">
    <property type="entry name" value="MacB_PCD"/>
    <property type="match status" value="1"/>
</dbReference>
<proteinExistence type="inferred from homology"/>
<evidence type="ECO:0000256" key="1">
    <source>
        <dbReference type="ARBA" id="ARBA00004651"/>
    </source>
</evidence>
<dbReference type="PANTHER" id="PTHR30572:SF4">
    <property type="entry name" value="ABC TRANSPORTER PERMEASE YTRF"/>
    <property type="match status" value="1"/>
</dbReference>
<feature type="transmembrane region" description="Helical" evidence="7">
    <location>
        <begin position="280"/>
        <end position="304"/>
    </location>
</feature>
<evidence type="ECO:0000259" key="8">
    <source>
        <dbReference type="Pfam" id="PF02687"/>
    </source>
</evidence>
<gene>
    <name evidence="10" type="ordered locus">PCC7424_4500</name>
</gene>
<dbReference type="AlphaFoldDB" id="B7KA90"/>
<accession>B7KA90</accession>
<evidence type="ECO:0000256" key="7">
    <source>
        <dbReference type="SAM" id="Phobius"/>
    </source>
</evidence>
<evidence type="ECO:0000256" key="5">
    <source>
        <dbReference type="ARBA" id="ARBA00023136"/>
    </source>
</evidence>
<evidence type="ECO:0000259" key="9">
    <source>
        <dbReference type="Pfam" id="PF12704"/>
    </source>
</evidence>